<dbReference type="CDD" id="cd02208">
    <property type="entry name" value="cupin_RmlC-like"/>
    <property type="match status" value="1"/>
</dbReference>
<dbReference type="STRING" id="1802440.A2569_00875"/>
<sequence length="135" mass="15230">MKIKVLHPSCNLDTVRDGRGGIFTWLPEDNIVEFNVLYFQPGKTRGHHYHPEFNEYFLVVEGSGVMVTRDSEDAPEELVHMSRGTCARTPMGVSHTFYAITAVTAVAMLSKRWDDCEKPIIRVDFLQGKGTQSAQ</sequence>
<dbReference type="InterPro" id="IPR014710">
    <property type="entry name" value="RmlC-like_jellyroll"/>
</dbReference>
<proteinExistence type="predicted"/>
<reference evidence="2 3" key="1">
    <citation type="journal article" date="2016" name="Nat. Commun.">
        <title>Thousands of microbial genomes shed light on interconnected biogeochemical processes in an aquifer system.</title>
        <authorList>
            <person name="Anantharaman K."/>
            <person name="Brown C.T."/>
            <person name="Hug L.A."/>
            <person name="Sharon I."/>
            <person name="Castelle C.J."/>
            <person name="Probst A.J."/>
            <person name="Thomas B.C."/>
            <person name="Singh A."/>
            <person name="Wilkins M.J."/>
            <person name="Karaoz U."/>
            <person name="Brodie E.L."/>
            <person name="Williams K.H."/>
            <person name="Hubbard S.S."/>
            <person name="Banfield J.F."/>
        </authorList>
    </citation>
    <scope>NUCLEOTIDE SEQUENCE [LARGE SCALE GENOMIC DNA]</scope>
</reference>
<evidence type="ECO:0000259" key="1">
    <source>
        <dbReference type="Pfam" id="PF14667"/>
    </source>
</evidence>
<evidence type="ECO:0000313" key="2">
    <source>
        <dbReference type="EMBL" id="OHA60613.1"/>
    </source>
</evidence>
<gene>
    <name evidence="2" type="ORF">A2569_00875</name>
</gene>
<dbReference type="Pfam" id="PF14667">
    <property type="entry name" value="Polysacc_synt_C"/>
    <property type="match status" value="1"/>
</dbReference>
<dbReference type="InterPro" id="IPR011051">
    <property type="entry name" value="RmlC_Cupin_sf"/>
</dbReference>
<organism evidence="2 3">
    <name type="scientific">Candidatus Vogelbacteria bacterium RIFOXYD1_FULL_51_18</name>
    <dbReference type="NCBI Taxonomy" id="1802440"/>
    <lineage>
        <taxon>Bacteria</taxon>
        <taxon>Candidatus Vogeliibacteriota</taxon>
    </lineage>
</organism>
<accession>A0A1G2QJN0</accession>
<dbReference type="AlphaFoldDB" id="A0A1G2QJN0"/>
<dbReference type="SUPFAM" id="SSF51182">
    <property type="entry name" value="RmlC-like cupins"/>
    <property type="match status" value="1"/>
</dbReference>
<dbReference type="Proteomes" id="UP000177090">
    <property type="component" value="Unassembled WGS sequence"/>
</dbReference>
<comment type="caution">
    <text evidence="2">The sequence shown here is derived from an EMBL/GenBank/DDBJ whole genome shotgun (WGS) entry which is preliminary data.</text>
</comment>
<feature type="domain" description="Capsular polysaccharide assembling protein CapF C-terminal" evidence="1">
    <location>
        <begin position="16"/>
        <end position="107"/>
    </location>
</feature>
<protein>
    <recommendedName>
        <fullName evidence="1">Capsular polysaccharide assembling protein CapF C-terminal domain-containing protein</fullName>
    </recommendedName>
</protein>
<dbReference type="EMBL" id="MHTL01000011">
    <property type="protein sequence ID" value="OHA60613.1"/>
    <property type="molecule type" value="Genomic_DNA"/>
</dbReference>
<evidence type="ECO:0000313" key="3">
    <source>
        <dbReference type="Proteomes" id="UP000177090"/>
    </source>
</evidence>
<name>A0A1G2QJN0_9BACT</name>
<dbReference type="InterPro" id="IPR029303">
    <property type="entry name" value="CapF_C"/>
</dbReference>
<dbReference type="Gene3D" id="2.60.120.10">
    <property type="entry name" value="Jelly Rolls"/>
    <property type="match status" value="1"/>
</dbReference>